<comment type="caution">
    <text evidence="4">The sequence shown here is derived from an EMBL/GenBank/DDBJ whole genome shotgun (WGS) entry which is preliminary data.</text>
</comment>
<evidence type="ECO:0000256" key="1">
    <source>
        <dbReference type="ARBA" id="ARBA00023239"/>
    </source>
</evidence>
<evidence type="ECO:0000256" key="2">
    <source>
        <dbReference type="PIRSR" id="PIRSR617939-2"/>
    </source>
</evidence>
<dbReference type="PANTHER" id="PTHR12935:SF0">
    <property type="entry name" value="GAMMA-GLUTAMYLCYCLOTRANSFERASE"/>
    <property type="match status" value="1"/>
</dbReference>
<evidence type="ECO:0000259" key="3">
    <source>
        <dbReference type="Pfam" id="PF06094"/>
    </source>
</evidence>
<dbReference type="CDD" id="cd06661">
    <property type="entry name" value="GGCT_like"/>
    <property type="match status" value="1"/>
</dbReference>
<dbReference type="RefSeq" id="WP_006985471.1">
    <property type="nucleotide sequence ID" value="NZ_JH417922.1"/>
</dbReference>
<gene>
    <name evidence="4" type="ORF">HMPREF9080_01463</name>
</gene>
<dbReference type="InterPro" id="IPR009288">
    <property type="entry name" value="AIG2-like_dom"/>
</dbReference>
<dbReference type="InterPro" id="IPR036568">
    <property type="entry name" value="GGCT-like_sf"/>
</dbReference>
<dbReference type="Pfam" id="PF06094">
    <property type="entry name" value="GGACT"/>
    <property type="match status" value="1"/>
</dbReference>
<reference evidence="4 5" key="1">
    <citation type="submission" date="2011-08" db="EMBL/GenBank/DDBJ databases">
        <authorList>
            <person name="Weinstock G."/>
            <person name="Sodergren E."/>
            <person name="Clifton S."/>
            <person name="Fulton L."/>
            <person name="Fulton B."/>
            <person name="Courtney L."/>
            <person name="Fronick C."/>
            <person name="Harrison M."/>
            <person name="Strong C."/>
            <person name="Farmer C."/>
            <person name="Delahaunty K."/>
            <person name="Markovic C."/>
            <person name="Hall O."/>
            <person name="Minx P."/>
            <person name="Tomlinson C."/>
            <person name="Mitreva M."/>
            <person name="Hou S."/>
            <person name="Chen J."/>
            <person name="Wollam A."/>
            <person name="Pepin K.H."/>
            <person name="Johnson M."/>
            <person name="Bhonagiri V."/>
            <person name="Zhang X."/>
            <person name="Suruliraj S."/>
            <person name="Warren W."/>
            <person name="Chinwalla A."/>
            <person name="Mardis E.R."/>
            <person name="Wilson R.K."/>
        </authorList>
    </citation>
    <scope>NUCLEOTIDE SEQUENCE [LARGE SCALE GENOMIC DNA]</scope>
    <source>
        <strain evidence="4 5">F0432</strain>
    </source>
</reference>
<dbReference type="HOGENOM" id="CLU_048475_5_0_6"/>
<dbReference type="GO" id="GO:0003839">
    <property type="term" value="F:gamma-glutamylcyclotransferase activity"/>
    <property type="evidence" value="ECO:0007669"/>
    <property type="project" value="InterPro"/>
</dbReference>
<feature type="domain" description="Gamma-glutamylcyclotransferase AIG2-like" evidence="3">
    <location>
        <begin position="8"/>
        <end position="113"/>
    </location>
</feature>
<dbReference type="InterPro" id="IPR017939">
    <property type="entry name" value="G-Glutamylcylcotransferase"/>
</dbReference>
<dbReference type="SUPFAM" id="SSF110857">
    <property type="entry name" value="Gamma-glutamyl cyclotransferase-like"/>
    <property type="match status" value="1"/>
</dbReference>
<name>G9ZFB8_9GAMM</name>
<dbReference type="STRING" id="797473.HMPREF9080_01463"/>
<sequence length="148" mass="16273">MESQKLYAAYGSNLHLADMRQRCPQAVRVGHALLGGYALHYRGRPGNVMLTIEPQADGVVPLGIWAVSAADEQALDVYEDFPDLYGKVTMTVMLQGTDGSESPVEVFLYVMVDGMPHGQPAAHYVEICEIGYRDFGFDVNILHNAVRS</sequence>
<accession>G9ZFB8</accession>
<evidence type="ECO:0000313" key="4">
    <source>
        <dbReference type="EMBL" id="EHM54053.1"/>
    </source>
</evidence>
<dbReference type="AlphaFoldDB" id="G9ZFB8"/>
<dbReference type="EMBL" id="AGCM01000079">
    <property type="protein sequence ID" value="EHM54053.1"/>
    <property type="molecule type" value="Genomic_DNA"/>
</dbReference>
<organism evidence="4 5">
    <name type="scientific">Cardiobacterium valvarum F0432</name>
    <dbReference type="NCBI Taxonomy" id="797473"/>
    <lineage>
        <taxon>Bacteria</taxon>
        <taxon>Pseudomonadati</taxon>
        <taxon>Pseudomonadota</taxon>
        <taxon>Gammaproteobacteria</taxon>
        <taxon>Cardiobacteriales</taxon>
        <taxon>Cardiobacteriaceae</taxon>
        <taxon>Cardiobacterium</taxon>
    </lineage>
</organism>
<dbReference type="PANTHER" id="PTHR12935">
    <property type="entry name" value="GAMMA-GLUTAMYLCYCLOTRANSFERASE"/>
    <property type="match status" value="1"/>
</dbReference>
<dbReference type="Gene3D" id="3.10.490.10">
    <property type="entry name" value="Gamma-glutamyl cyclotransferase-like"/>
    <property type="match status" value="1"/>
</dbReference>
<evidence type="ECO:0000313" key="5">
    <source>
        <dbReference type="Proteomes" id="UP000004750"/>
    </source>
</evidence>
<protein>
    <submittedName>
        <fullName evidence="4">AIG2-like family protein</fullName>
    </submittedName>
</protein>
<keyword evidence="1" id="KW-0456">Lyase</keyword>
<dbReference type="InterPro" id="IPR013024">
    <property type="entry name" value="GGCT-like"/>
</dbReference>
<feature type="binding site" evidence="2">
    <location>
        <begin position="7"/>
        <end position="12"/>
    </location>
    <ligand>
        <name>substrate</name>
    </ligand>
</feature>
<dbReference type="Proteomes" id="UP000004750">
    <property type="component" value="Unassembled WGS sequence"/>
</dbReference>
<proteinExistence type="predicted"/>